<proteinExistence type="predicted"/>
<gene>
    <name evidence="1" type="ORF">HPB50_022864</name>
</gene>
<accession>A0ACB7SNQ3</accession>
<comment type="caution">
    <text evidence="1">The sequence shown here is derived from an EMBL/GenBank/DDBJ whole genome shotgun (WGS) entry which is preliminary data.</text>
</comment>
<organism evidence="1 2">
    <name type="scientific">Hyalomma asiaticum</name>
    <name type="common">Tick</name>
    <dbReference type="NCBI Taxonomy" id="266040"/>
    <lineage>
        <taxon>Eukaryota</taxon>
        <taxon>Metazoa</taxon>
        <taxon>Ecdysozoa</taxon>
        <taxon>Arthropoda</taxon>
        <taxon>Chelicerata</taxon>
        <taxon>Arachnida</taxon>
        <taxon>Acari</taxon>
        <taxon>Parasitiformes</taxon>
        <taxon>Ixodida</taxon>
        <taxon>Ixodoidea</taxon>
        <taxon>Ixodidae</taxon>
        <taxon>Hyalomminae</taxon>
        <taxon>Hyalomma</taxon>
    </lineage>
</organism>
<evidence type="ECO:0000313" key="1">
    <source>
        <dbReference type="EMBL" id="KAH6934284.1"/>
    </source>
</evidence>
<name>A0ACB7SNQ3_HYAAI</name>
<reference evidence="1" key="1">
    <citation type="submission" date="2020-05" db="EMBL/GenBank/DDBJ databases">
        <title>Large-scale comparative analyses of tick genomes elucidate their genetic diversity and vector capacities.</title>
        <authorList>
            <person name="Jia N."/>
            <person name="Wang J."/>
            <person name="Shi W."/>
            <person name="Du L."/>
            <person name="Sun Y."/>
            <person name="Zhan W."/>
            <person name="Jiang J."/>
            <person name="Wang Q."/>
            <person name="Zhang B."/>
            <person name="Ji P."/>
            <person name="Sakyi L.B."/>
            <person name="Cui X."/>
            <person name="Yuan T."/>
            <person name="Jiang B."/>
            <person name="Yang W."/>
            <person name="Lam T.T.-Y."/>
            <person name="Chang Q."/>
            <person name="Ding S."/>
            <person name="Wang X."/>
            <person name="Zhu J."/>
            <person name="Ruan X."/>
            <person name="Zhao L."/>
            <person name="Wei J."/>
            <person name="Que T."/>
            <person name="Du C."/>
            <person name="Cheng J."/>
            <person name="Dai P."/>
            <person name="Han X."/>
            <person name="Huang E."/>
            <person name="Gao Y."/>
            <person name="Liu J."/>
            <person name="Shao H."/>
            <person name="Ye R."/>
            <person name="Li L."/>
            <person name="Wei W."/>
            <person name="Wang X."/>
            <person name="Wang C."/>
            <person name="Yang T."/>
            <person name="Huo Q."/>
            <person name="Li W."/>
            <person name="Guo W."/>
            <person name="Chen H."/>
            <person name="Zhou L."/>
            <person name="Ni X."/>
            <person name="Tian J."/>
            <person name="Zhou Y."/>
            <person name="Sheng Y."/>
            <person name="Liu T."/>
            <person name="Pan Y."/>
            <person name="Xia L."/>
            <person name="Li J."/>
            <person name="Zhao F."/>
            <person name="Cao W."/>
        </authorList>
    </citation>
    <scope>NUCLEOTIDE SEQUENCE</scope>
    <source>
        <strain evidence="1">Hyas-2018</strain>
    </source>
</reference>
<keyword evidence="2" id="KW-1185">Reference proteome</keyword>
<protein>
    <submittedName>
        <fullName evidence="1">Uncharacterized protein</fullName>
    </submittedName>
</protein>
<dbReference type="Proteomes" id="UP000821845">
    <property type="component" value="Chromosome 4"/>
</dbReference>
<evidence type="ECO:0000313" key="2">
    <source>
        <dbReference type="Proteomes" id="UP000821845"/>
    </source>
</evidence>
<sequence>MDSALGRVGRIVKIDSDGDFNVRCPGGVTWYFNPDCVEPVSDEDSDCDDTDCEEEVPIGLDGMIRDSVGVEPPGGRRRSSVEANLKMMPLHGASYAGNKFLVKMMAVACVNLNEGDKDGDTALHYAVYGNKPEMLELLINSGADVNIRNKRKYTPIHVAVNKQHVRCVRVLTNYSGRLDANAQDKYGDTPLHDAVEKKRLDILDLLLNVPTIDMNVKNKSGFNAFHQAAFKGNKHAVQRILSKKPEIADSKTNDGCSALHLAVVNNNYSLAKTLLLQGRCTVDLKNGKQQTALLLAVCSGFCDLVELLIEAGADVNEPDEDGNTPMHMSLMRRAEIKVRSLDFAMAPAISQIVNELLQYRTPGMDSALALACFLASRGGDLHRKNKAGQTPLDLAGGFAYVELLLIWKARNSARMAPTSQRPNYKAAAWEGRSCKVCLNASADVWLEPCGHRLYCSDCCRNMNGCLTCGMRITGTVLSVDIPAVNGAGSDGQRDLESRLKQLEEAHNCRICMERERAVAFLCGHGACAACAENLSACHLCRTPIVKKIALF</sequence>
<dbReference type="EMBL" id="CM023484">
    <property type="protein sequence ID" value="KAH6934284.1"/>
    <property type="molecule type" value="Genomic_DNA"/>
</dbReference>